<dbReference type="SUPFAM" id="SSF52540">
    <property type="entry name" value="P-loop containing nucleoside triphosphate hydrolases"/>
    <property type="match status" value="1"/>
</dbReference>
<name>A0A0M0K0V2_9EUKA</name>
<evidence type="ECO:0000256" key="2">
    <source>
        <dbReference type="ARBA" id="ARBA00022840"/>
    </source>
</evidence>
<sequence>MPRSNPNSVNNIIALLRSDAIKGIGPKLASALTTRFGERTLVVLRGAGSAQEEAALHTIPGLHVKKIANIRRTVDQWESLRKALDFGRSLGCLSEAQVSALASQHGERTEEVVRQDPYVLLELFPTLRFRDVDFLARNALQVAADASSRASAALRAGLRRALGRGHCCTPRQRLLGAAAKELQLDELPYEEASTAAERALALLVARGALVEEMPPRLGGAVRTPPPMVSFAVMQAAERHVADAVRRRIARLEGKEVLLASPTARAANVLAEAVGGAAYTIHRLLEYNPREGCFMRAANNPLQADAVVIDEASMLDVHLAGALFHALPPSTNILLVGDDDQLPSVGPGAVLHDLLRCACVPRVELSTVFRQDPSGDIARNAQLINRGCFPHHFRIFDSTAALRRAAASTTALQQRPSGCVFVSAHTEQAASEAVCGGVLDWLEAAGYDVAKEVQVLTPLKRGAAGTFALNARLQERLNPAPDRAADAALANALLNPTALAAMEQSDWYRTPGAGSGASPDAESLPRVGDAMIQLTNDYEMQVFNGDVGRVTRVWQEGKALRFAVSFAVRASVGRDSTEMVVEYTRSALGKDIALSYALTVHKAQGSEYQVVVMPILPQHALMLHRNLLYTGLSRARRLLVMVGTEGALRKAVENDSSARRITLLAERIDDKTFAPPTTRHMTD</sequence>
<gene>
    <name evidence="5" type="ORF">Ctob_012514</name>
</gene>
<dbReference type="OrthoDB" id="6513042at2759"/>
<keyword evidence="5" id="KW-0347">Helicase</keyword>
<evidence type="ECO:0000256" key="1">
    <source>
        <dbReference type="ARBA" id="ARBA00022741"/>
    </source>
</evidence>
<dbReference type="Pfam" id="PF14490">
    <property type="entry name" value="HHH_RecD2"/>
    <property type="match status" value="1"/>
</dbReference>
<accession>A0A0M0K0V2</accession>
<dbReference type="InterPro" id="IPR027785">
    <property type="entry name" value="UvrD-like_helicase_C"/>
</dbReference>
<evidence type="ECO:0000313" key="5">
    <source>
        <dbReference type="EMBL" id="KOO32232.1"/>
    </source>
</evidence>
<dbReference type="CDD" id="cd17933">
    <property type="entry name" value="DEXSc_RecD-like"/>
    <property type="match status" value="1"/>
</dbReference>
<dbReference type="InterPro" id="IPR027417">
    <property type="entry name" value="P-loop_NTPase"/>
</dbReference>
<comment type="caution">
    <text evidence="5">The sequence shown here is derived from an EMBL/GenBank/DDBJ whole genome shotgun (WGS) entry which is preliminary data.</text>
</comment>
<evidence type="ECO:0000313" key="6">
    <source>
        <dbReference type="Proteomes" id="UP000037460"/>
    </source>
</evidence>
<dbReference type="GO" id="GO:0003678">
    <property type="term" value="F:DNA helicase activity"/>
    <property type="evidence" value="ECO:0007669"/>
    <property type="project" value="UniProtKB-ARBA"/>
</dbReference>
<feature type="domain" description="UvrD-like helicase C-terminal" evidence="3">
    <location>
        <begin position="594"/>
        <end position="641"/>
    </location>
</feature>
<dbReference type="Gene3D" id="2.30.30.940">
    <property type="match status" value="1"/>
</dbReference>
<dbReference type="EMBL" id="JWZX01001821">
    <property type="protein sequence ID" value="KOO32232.1"/>
    <property type="molecule type" value="Genomic_DNA"/>
</dbReference>
<dbReference type="Gene3D" id="1.10.10.2220">
    <property type="match status" value="1"/>
</dbReference>
<keyword evidence="2" id="KW-0067">ATP-binding</keyword>
<evidence type="ECO:0000259" key="4">
    <source>
        <dbReference type="Pfam" id="PF14490"/>
    </source>
</evidence>
<keyword evidence="1" id="KW-0547">Nucleotide-binding</keyword>
<keyword evidence="5" id="KW-0378">Hydrolase</keyword>
<dbReference type="InterPro" id="IPR050534">
    <property type="entry name" value="Coronavir_polyprotein_1ab"/>
</dbReference>
<dbReference type="PANTHER" id="PTHR43788">
    <property type="entry name" value="DNA2/NAM7 HELICASE FAMILY MEMBER"/>
    <property type="match status" value="1"/>
</dbReference>
<dbReference type="Pfam" id="PF13538">
    <property type="entry name" value="UvrD_C_2"/>
    <property type="match status" value="1"/>
</dbReference>
<proteinExistence type="predicted"/>
<protein>
    <submittedName>
        <fullName evidence="5">RecD/TraA family helicase</fullName>
    </submittedName>
</protein>
<keyword evidence="6" id="KW-1185">Reference proteome</keyword>
<dbReference type="CDD" id="cd18809">
    <property type="entry name" value="SF1_C_RecD"/>
    <property type="match status" value="1"/>
</dbReference>
<dbReference type="GO" id="GO:0005524">
    <property type="term" value="F:ATP binding"/>
    <property type="evidence" value="ECO:0007669"/>
    <property type="project" value="UniProtKB-KW"/>
</dbReference>
<dbReference type="AlphaFoldDB" id="A0A0M0K0V2"/>
<dbReference type="Pfam" id="PF13604">
    <property type="entry name" value="AAA_30"/>
    <property type="match status" value="1"/>
</dbReference>
<dbReference type="InterPro" id="IPR029493">
    <property type="entry name" value="RecD2-like_HHH"/>
</dbReference>
<evidence type="ECO:0000259" key="3">
    <source>
        <dbReference type="Pfam" id="PF13538"/>
    </source>
</evidence>
<dbReference type="Proteomes" id="UP000037460">
    <property type="component" value="Unassembled WGS sequence"/>
</dbReference>
<dbReference type="Gene3D" id="3.40.50.300">
    <property type="entry name" value="P-loop containing nucleotide triphosphate hydrolases"/>
    <property type="match status" value="2"/>
</dbReference>
<dbReference type="PANTHER" id="PTHR43788:SF6">
    <property type="entry name" value="DNA HELICASE B"/>
    <property type="match status" value="1"/>
</dbReference>
<feature type="domain" description="ATP-dependent RecD2 DNA helicase-like helix-hairpin-helix" evidence="4">
    <location>
        <begin position="81"/>
        <end position="168"/>
    </location>
</feature>
<organism evidence="5 6">
    <name type="scientific">Chrysochromulina tobinii</name>
    <dbReference type="NCBI Taxonomy" id="1460289"/>
    <lineage>
        <taxon>Eukaryota</taxon>
        <taxon>Haptista</taxon>
        <taxon>Haptophyta</taxon>
        <taxon>Prymnesiophyceae</taxon>
        <taxon>Prymnesiales</taxon>
        <taxon>Chrysochromulinaceae</taxon>
        <taxon>Chrysochromulina</taxon>
    </lineage>
</organism>
<reference evidence="6" key="1">
    <citation type="journal article" date="2015" name="PLoS Genet.">
        <title>Genome Sequence and Transcriptome Analyses of Chrysochromulina tobin: Metabolic Tools for Enhanced Algal Fitness in the Prominent Order Prymnesiales (Haptophyceae).</title>
        <authorList>
            <person name="Hovde B.T."/>
            <person name="Deodato C.R."/>
            <person name="Hunsperger H.M."/>
            <person name="Ryken S.A."/>
            <person name="Yost W."/>
            <person name="Jha R.K."/>
            <person name="Patterson J."/>
            <person name="Monnat R.J. Jr."/>
            <person name="Barlow S.B."/>
            <person name="Starkenburg S.R."/>
            <person name="Cattolico R.A."/>
        </authorList>
    </citation>
    <scope>NUCLEOTIDE SEQUENCE</scope>
    <source>
        <strain evidence="6">CCMP291</strain>
    </source>
</reference>